<proteinExistence type="predicted"/>
<dbReference type="InterPro" id="IPR004344">
    <property type="entry name" value="TTL/TTLL_fam"/>
</dbReference>
<keyword evidence="2" id="KW-0963">Cytoplasm</keyword>
<name>A0ABQ9G582_9NEOP</name>
<keyword evidence="5" id="KW-0067">ATP-binding</keyword>
<protein>
    <submittedName>
        <fullName evidence="7">Uncharacterized protein</fullName>
    </submittedName>
</protein>
<keyword evidence="3" id="KW-0436">Ligase</keyword>
<dbReference type="EMBL" id="JARBHB010000015">
    <property type="protein sequence ID" value="KAJ8867624.1"/>
    <property type="molecule type" value="Genomic_DNA"/>
</dbReference>
<dbReference type="PROSITE" id="PS51221">
    <property type="entry name" value="TTL"/>
    <property type="match status" value="1"/>
</dbReference>
<accession>A0ABQ9G582</accession>
<dbReference type="SUPFAM" id="SSF56059">
    <property type="entry name" value="Glutathione synthetase ATP-binding domain-like"/>
    <property type="match status" value="1"/>
</dbReference>
<evidence type="ECO:0000256" key="3">
    <source>
        <dbReference type="ARBA" id="ARBA00022598"/>
    </source>
</evidence>
<reference evidence="7 8" key="1">
    <citation type="submission" date="2023-02" db="EMBL/GenBank/DDBJ databases">
        <title>LHISI_Scaffold_Assembly.</title>
        <authorList>
            <person name="Stuart O.P."/>
            <person name="Cleave R."/>
            <person name="Magrath M.J.L."/>
            <person name="Mikheyev A.S."/>
        </authorList>
    </citation>
    <scope>NUCLEOTIDE SEQUENCE [LARGE SCALE GENOMIC DNA]</scope>
    <source>
        <strain evidence="7">Daus_M_001</strain>
        <tissue evidence="7">Leg muscle</tissue>
    </source>
</reference>
<dbReference type="Gene3D" id="3.30.470.20">
    <property type="entry name" value="ATP-grasp fold, B domain"/>
    <property type="match status" value="1"/>
</dbReference>
<sequence>MGYLREYPLTSSPLRHNSHIRKFKELNTVHLGGRTLGKAEMWSQRIYPGMRQSIIGSLLASQENIDRNNNCFELFGADFILDEAFKPWLIEINSCPSTIGTTSVTARMTAQCLEDVIKVVIDRRTDRKADTGMFELIFKQHIPPAPPYHSVSLSVRGQKMCKEDITKLGLYRGSVKRTNKVRLKDSEMDTPFPDCIFSPGSEVAEPYENMCPAPDTVNVTPRIETNPSLEMESFLCSTAIFSCDDASHENKSEEAAENEQTSKVTSEKNAAHVTTQKILKNTDNKCNTVRHTNGSTSNRIFDDQNRTATSPLQLAQKPRHYFQHCQKINLNSNVETKFVITKQLSSPEKLINKGISPTYFNTIGASPKHGNKTKILPTHMNKNETSATRINNNGTLSTQLNKNGTSLTRFNEIGTSPTHFNKNETSHTHFNENETSPEVFNKTEISPIHTKETGSSPPTYNNKDGRSPIHKKYGEDKEIKHAEVIKEKIMWRSQEQANVITETREAMPVRKVLQEVARKNEKIMDKKVKHLSNTNFVGKNILEKNTSVGGAANLPTQYHKQAENTTTMQTKLQLYTISENTEENSMDKLWVRDVEKEDRHLSDEDSQIKKHNSNTWKNSGSALRATEVYNQWIQKLAQTKLSYEKLLNTLQIFKESENTTKNTKNSSSEKLPFTWNNGLSHRQVIKNILKRYHTDQELPDFELRGSQVSTEDICSGDQPKSLWNTSISYLSMLQENAVLKSRPTENCNISFTTKKFRFAPQYSNLYRNSNHPSRLMLPQIKQKIEMSPDDSNAIAEPVNEFYAIGMSLKALQSGITENIILPLGSEHCSEVKSLIPHVNTVTLLACHQGDPGSISGWFTPHFRTWESCRTMPAISGFSRGSPVSPTLSFRRCFILTSITLGSQDIVVKRGQNLSTPL</sequence>
<dbReference type="PANTHER" id="PTHR45870:SF2">
    <property type="entry name" value="TUBULIN MONOGLYCYLASE TTLL3"/>
    <property type="match status" value="1"/>
</dbReference>
<evidence type="ECO:0000256" key="1">
    <source>
        <dbReference type="ARBA" id="ARBA00004496"/>
    </source>
</evidence>
<evidence type="ECO:0000256" key="4">
    <source>
        <dbReference type="ARBA" id="ARBA00022741"/>
    </source>
</evidence>
<feature type="region of interest" description="Disordered" evidence="6">
    <location>
        <begin position="250"/>
        <end position="271"/>
    </location>
</feature>
<dbReference type="InterPro" id="IPR051437">
    <property type="entry name" value="TTLL_monoglycylase"/>
</dbReference>
<comment type="caution">
    <text evidence="7">The sequence shown here is derived from an EMBL/GenBank/DDBJ whole genome shotgun (WGS) entry which is preliminary data.</text>
</comment>
<evidence type="ECO:0000256" key="5">
    <source>
        <dbReference type="ARBA" id="ARBA00022840"/>
    </source>
</evidence>
<keyword evidence="4" id="KW-0547">Nucleotide-binding</keyword>
<gene>
    <name evidence="7" type="ORF">PR048_031427</name>
</gene>
<feature type="compositionally biased region" description="Basic and acidic residues" evidence="6">
    <location>
        <begin position="463"/>
        <end position="475"/>
    </location>
</feature>
<evidence type="ECO:0000313" key="8">
    <source>
        <dbReference type="Proteomes" id="UP001159363"/>
    </source>
</evidence>
<feature type="compositionally biased region" description="Basic and acidic residues" evidence="6">
    <location>
        <begin position="421"/>
        <end position="432"/>
    </location>
</feature>
<dbReference type="Proteomes" id="UP001159363">
    <property type="component" value="Chromosome 14"/>
</dbReference>
<evidence type="ECO:0000256" key="2">
    <source>
        <dbReference type="ARBA" id="ARBA00022490"/>
    </source>
</evidence>
<feature type="compositionally biased region" description="Polar residues" evidence="6">
    <location>
        <begin position="453"/>
        <end position="462"/>
    </location>
</feature>
<dbReference type="PANTHER" id="PTHR45870">
    <property type="entry name" value="TUBULIN MONOGLYCYLASE TTLL3"/>
    <property type="match status" value="1"/>
</dbReference>
<comment type="subcellular location">
    <subcellularLocation>
        <location evidence="1">Cytoplasm</location>
    </subcellularLocation>
</comment>
<dbReference type="Pfam" id="PF03133">
    <property type="entry name" value="TTL"/>
    <property type="match status" value="1"/>
</dbReference>
<keyword evidence="8" id="KW-1185">Reference proteome</keyword>
<organism evidence="7 8">
    <name type="scientific">Dryococelus australis</name>
    <dbReference type="NCBI Taxonomy" id="614101"/>
    <lineage>
        <taxon>Eukaryota</taxon>
        <taxon>Metazoa</taxon>
        <taxon>Ecdysozoa</taxon>
        <taxon>Arthropoda</taxon>
        <taxon>Hexapoda</taxon>
        <taxon>Insecta</taxon>
        <taxon>Pterygota</taxon>
        <taxon>Neoptera</taxon>
        <taxon>Polyneoptera</taxon>
        <taxon>Phasmatodea</taxon>
        <taxon>Verophasmatodea</taxon>
        <taxon>Anareolatae</taxon>
        <taxon>Phasmatidae</taxon>
        <taxon>Eurycanthinae</taxon>
        <taxon>Dryococelus</taxon>
    </lineage>
</organism>
<evidence type="ECO:0000256" key="6">
    <source>
        <dbReference type="SAM" id="MobiDB-lite"/>
    </source>
</evidence>
<feature type="region of interest" description="Disordered" evidence="6">
    <location>
        <begin position="414"/>
        <end position="475"/>
    </location>
</feature>
<evidence type="ECO:0000313" key="7">
    <source>
        <dbReference type="EMBL" id="KAJ8867624.1"/>
    </source>
</evidence>